<evidence type="ECO:0000313" key="1">
    <source>
        <dbReference type="EMBL" id="MBB4844373.1"/>
    </source>
</evidence>
<dbReference type="Proteomes" id="UP000562027">
    <property type="component" value="Unassembled WGS sequence"/>
</dbReference>
<keyword evidence="2" id="KW-1185">Reference proteome</keyword>
<evidence type="ECO:0000313" key="2">
    <source>
        <dbReference type="Proteomes" id="UP000562027"/>
    </source>
</evidence>
<name>A0A840LCF7_9BURK</name>
<accession>A0A840LCF7</accession>
<reference evidence="1 2" key="1">
    <citation type="submission" date="2020-08" db="EMBL/GenBank/DDBJ databases">
        <title>Functional genomics of gut bacteria from endangered species of beetles.</title>
        <authorList>
            <person name="Carlos-Shanley C."/>
        </authorList>
    </citation>
    <scope>NUCLEOTIDE SEQUENCE [LARGE SCALE GENOMIC DNA]</scope>
    <source>
        <strain evidence="1 2">S00239</strain>
    </source>
</reference>
<dbReference type="RefSeq" id="WP_184300598.1">
    <property type="nucleotide sequence ID" value="NZ_JACHLP010000005.1"/>
</dbReference>
<dbReference type="EMBL" id="JACHLP010000005">
    <property type="protein sequence ID" value="MBB4844373.1"/>
    <property type="molecule type" value="Genomic_DNA"/>
</dbReference>
<dbReference type="AlphaFoldDB" id="A0A840LCF7"/>
<organism evidence="1 2">
    <name type="scientific">Roseateles oligotrophus</name>
    <dbReference type="NCBI Taxonomy" id="1769250"/>
    <lineage>
        <taxon>Bacteria</taxon>
        <taxon>Pseudomonadati</taxon>
        <taxon>Pseudomonadota</taxon>
        <taxon>Betaproteobacteria</taxon>
        <taxon>Burkholderiales</taxon>
        <taxon>Sphaerotilaceae</taxon>
        <taxon>Roseateles</taxon>
    </lineage>
</organism>
<comment type="caution">
    <text evidence="1">The sequence shown here is derived from an EMBL/GenBank/DDBJ whole genome shotgun (WGS) entry which is preliminary data.</text>
</comment>
<gene>
    <name evidence="1" type="ORF">HNP55_002909</name>
</gene>
<sequence length="227" mass="25262">MKLEDRMRQSIRRRSGSVVLRSEVAALGSRTQVTHALGALLRDGELLRLANGVYAKAKRESPSGRVRPLGNLEEIVRETAQKWGLVLRGMVSCNEAGGTEDGAVALLAETDSPRISRRLVIDGQLVKFRSRRRKHRDVEAHRSLAIPASGVARFVQDLARRLKVAYVPSSMDQWAETVTHLAGDEVRSDSTQDLLVALKRAGKLSKEEVAALTIRHLRERKQHVRPV</sequence>
<protein>
    <recommendedName>
        <fullName evidence="3">Transcriptional regulator, AbiEi antitoxin, Type IV TA system</fullName>
    </recommendedName>
</protein>
<proteinExistence type="predicted"/>
<evidence type="ECO:0008006" key="3">
    <source>
        <dbReference type="Google" id="ProtNLM"/>
    </source>
</evidence>